<gene>
    <name evidence="2" type="ORF">AVDCRST_MAG07-2446</name>
</gene>
<feature type="compositionally biased region" description="Basic residues" evidence="1">
    <location>
        <begin position="12"/>
        <end position="35"/>
    </location>
</feature>
<feature type="compositionally biased region" description="Basic and acidic residues" evidence="1">
    <location>
        <begin position="42"/>
        <end position="52"/>
    </location>
</feature>
<reference evidence="2" key="1">
    <citation type="submission" date="2020-02" db="EMBL/GenBank/DDBJ databases">
        <authorList>
            <person name="Meier V. D."/>
        </authorList>
    </citation>
    <scope>NUCLEOTIDE SEQUENCE</scope>
    <source>
        <strain evidence="2">AVDCRST_MAG07</strain>
    </source>
</reference>
<feature type="non-terminal residue" evidence="2">
    <location>
        <position position="52"/>
    </location>
</feature>
<organism evidence="2">
    <name type="scientific">uncultured Frankineae bacterium</name>
    <dbReference type="NCBI Taxonomy" id="437475"/>
    <lineage>
        <taxon>Bacteria</taxon>
        <taxon>Bacillati</taxon>
        <taxon>Actinomycetota</taxon>
        <taxon>Actinomycetes</taxon>
        <taxon>Frankiales</taxon>
        <taxon>environmental samples</taxon>
    </lineage>
</organism>
<proteinExistence type="predicted"/>
<feature type="region of interest" description="Disordered" evidence="1">
    <location>
        <begin position="1"/>
        <end position="52"/>
    </location>
</feature>
<dbReference type="EMBL" id="CADCUB010000119">
    <property type="protein sequence ID" value="CAA9342455.1"/>
    <property type="molecule type" value="Genomic_DNA"/>
</dbReference>
<feature type="non-terminal residue" evidence="2">
    <location>
        <position position="1"/>
    </location>
</feature>
<evidence type="ECO:0000313" key="2">
    <source>
        <dbReference type="EMBL" id="CAA9342455.1"/>
    </source>
</evidence>
<sequence>EPQEHPHLPGDRRHRGRCHGGRRLRSGRGAGRRRGAAPDRCGLGRDDGRSRL</sequence>
<feature type="compositionally biased region" description="Basic and acidic residues" evidence="1">
    <location>
        <begin position="1"/>
        <end position="11"/>
    </location>
</feature>
<protein>
    <submittedName>
        <fullName evidence="2">Uncharacterized protein</fullName>
    </submittedName>
</protein>
<evidence type="ECO:0000256" key="1">
    <source>
        <dbReference type="SAM" id="MobiDB-lite"/>
    </source>
</evidence>
<name>A0A6J4LZS9_9ACTN</name>
<accession>A0A6J4LZS9</accession>
<dbReference type="AlphaFoldDB" id="A0A6J4LZS9"/>